<comment type="caution">
    <text evidence="2">The sequence shown here is derived from an EMBL/GenBank/DDBJ whole genome shotgun (WGS) entry which is preliminary data.</text>
</comment>
<gene>
    <name evidence="2" type="ORF">B5M42_22280</name>
</gene>
<dbReference type="RefSeq" id="WP_209280789.1">
    <property type="nucleotide sequence ID" value="NZ_MYFO02000001.1"/>
</dbReference>
<feature type="domain" description="Carrier" evidence="1">
    <location>
        <begin position="1"/>
        <end position="86"/>
    </location>
</feature>
<dbReference type="Gene3D" id="1.10.1200.10">
    <property type="entry name" value="ACP-like"/>
    <property type="match status" value="1"/>
</dbReference>
<reference evidence="2 3" key="1">
    <citation type="submission" date="2017-03" db="EMBL/GenBank/DDBJ databases">
        <title>Isolation of Levoglucosan Utilizing Bacteria.</title>
        <authorList>
            <person name="Arya A.S."/>
        </authorList>
    </citation>
    <scope>NUCLEOTIDE SEQUENCE [LARGE SCALE GENOMIC DNA]</scope>
    <source>
        <strain evidence="2 3">MEC069</strain>
    </source>
</reference>
<evidence type="ECO:0000313" key="2">
    <source>
        <dbReference type="EMBL" id="TFE83706.1"/>
    </source>
</evidence>
<dbReference type="InterPro" id="IPR036736">
    <property type="entry name" value="ACP-like_sf"/>
</dbReference>
<proteinExistence type="predicted"/>
<dbReference type="PROSITE" id="PS50075">
    <property type="entry name" value="CARRIER"/>
    <property type="match status" value="1"/>
</dbReference>
<dbReference type="SUPFAM" id="SSF47336">
    <property type="entry name" value="ACP-like"/>
    <property type="match status" value="1"/>
</dbReference>
<sequence>MMNETKLVLIEEIKNVLVEVRKNPELTANLTESTDIINEIGLDSLQMISFILGLEDSFSIEIDFEQFDFDHLSSIGKLGEYIAGRLAENE</sequence>
<dbReference type="AlphaFoldDB" id="A0A4Y8PSD9"/>
<keyword evidence="3" id="KW-1185">Reference proteome</keyword>
<dbReference type="Proteomes" id="UP000298246">
    <property type="component" value="Unassembled WGS sequence"/>
</dbReference>
<dbReference type="Pfam" id="PF00550">
    <property type="entry name" value="PP-binding"/>
    <property type="match status" value="1"/>
</dbReference>
<evidence type="ECO:0000259" key="1">
    <source>
        <dbReference type="PROSITE" id="PS50075"/>
    </source>
</evidence>
<dbReference type="InterPro" id="IPR009081">
    <property type="entry name" value="PP-bd_ACP"/>
</dbReference>
<protein>
    <recommendedName>
        <fullName evidence="1">Carrier domain-containing protein</fullName>
    </recommendedName>
</protein>
<organism evidence="2 3">
    <name type="scientific">Paenibacillus athensensis</name>
    <dbReference type="NCBI Taxonomy" id="1967502"/>
    <lineage>
        <taxon>Bacteria</taxon>
        <taxon>Bacillati</taxon>
        <taxon>Bacillota</taxon>
        <taxon>Bacilli</taxon>
        <taxon>Bacillales</taxon>
        <taxon>Paenibacillaceae</taxon>
        <taxon>Paenibacillus</taxon>
    </lineage>
</organism>
<name>A0A4Y8PSD9_9BACL</name>
<dbReference type="EMBL" id="MYFO01000044">
    <property type="protein sequence ID" value="TFE83706.1"/>
    <property type="molecule type" value="Genomic_DNA"/>
</dbReference>
<evidence type="ECO:0000313" key="3">
    <source>
        <dbReference type="Proteomes" id="UP000298246"/>
    </source>
</evidence>
<accession>A0A4Y8PSD9</accession>